<evidence type="ECO:0000313" key="3">
    <source>
        <dbReference type="Proteomes" id="UP000772434"/>
    </source>
</evidence>
<proteinExistence type="predicted"/>
<keyword evidence="1" id="KW-0472">Membrane</keyword>
<dbReference type="Proteomes" id="UP000772434">
    <property type="component" value="Unassembled WGS sequence"/>
</dbReference>
<feature type="transmembrane region" description="Helical" evidence="1">
    <location>
        <begin position="134"/>
        <end position="155"/>
    </location>
</feature>
<gene>
    <name evidence="2" type="ORF">BDP27DRAFT_1311488</name>
</gene>
<feature type="transmembrane region" description="Helical" evidence="1">
    <location>
        <begin position="56"/>
        <end position="83"/>
    </location>
</feature>
<dbReference type="EMBL" id="JADNRY010000003">
    <property type="protein sequence ID" value="KAF9077686.1"/>
    <property type="molecule type" value="Genomic_DNA"/>
</dbReference>
<accession>A0A9P5UFW3</accession>
<evidence type="ECO:0000313" key="2">
    <source>
        <dbReference type="EMBL" id="KAF9077686.1"/>
    </source>
</evidence>
<keyword evidence="1" id="KW-1133">Transmembrane helix</keyword>
<evidence type="ECO:0000256" key="1">
    <source>
        <dbReference type="SAM" id="Phobius"/>
    </source>
</evidence>
<reference evidence="2" key="1">
    <citation type="submission" date="2020-11" db="EMBL/GenBank/DDBJ databases">
        <authorList>
            <consortium name="DOE Joint Genome Institute"/>
            <person name="Ahrendt S."/>
            <person name="Riley R."/>
            <person name="Andreopoulos W."/>
            <person name="Labutti K."/>
            <person name="Pangilinan J."/>
            <person name="Ruiz-Duenas F.J."/>
            <person name="Barrasa J.M."/>
            <person name="Sanchez-Garcia M."/>
            <person name="Camarero S."/>
            <person name="Miyauchi S."/>
            <person name="Serrano A."/>
            <person name="Linde D."/>
            <person name="Babiker R."/>
            <person name="Drula E."/>
            <person name="Ayuso-Fernandez I."/>
            <person name="Pacheco R."/>
            <person name="Padilla G."/>
            <person name="Ferreira P."/>
            <person name="Barriuso J."/>
            <person name="Kellner H."/>
            <person name="Castanera R."/>
            <person name="Alfaro M."/>
            <person name="Ramirez L."/>
            <person name="Pisabarro A.G."/>
            <person name="Kuo A."/>
            <person name="Tritt A."/>
            <person name="Lipzen A."/>
            <person name="He G."/>
            <person name="Yan M."/>
            <person name="Ng V."/>
            <person name="Cullen D."/>
            <person name="Martin F."/>
            <person name="Rosso M.-N."/>
            <person name="Henrissat B."/>
            <person name="Hibbett D."/>
            <person name="Martinez A.T."/>
            <person name="Grigoriev I.V."/>
        </authorList>
    </citation>
    <scope>NUCLEOTIDE SEQUENCE</scope>
    <source>
        <strain evidence="2">AH 40177</strain>
    </source>
</reference>
<dbReference type="OrthoDB" id="3357408at2759"/>
<protein>
    <submittedName>
        <fullName evidence="2">Uncharacterized protein</fullName>
    </submittedName>
</protein>
<organism evidence="2 3">
    <name type="scientific">Rhodocollybia butyracea</name>
    <dbReference type="NCBI Taxonomy" id="206335"/>
    <lineage>
        <taxon>Eukaryota</taxon>
        <taxon>Fungi</taxon>
        <taxon>Dikarya</taxon>
        <taxon>Basidiomycota</taxon>
        <taxon>Agaricomycotina</taxon>
        <taxon>Agaricomycetes</taxon>
        <taxon>Agaricomycetidae</taxon>
        <taxon>Agaricales</taxon>
        <taxon>Marasmiineae</taxon>
        <taxon>Omphalotaceae</taxon>
        <taxon>Rhodocollybia</taxon>
    </lineage>
</organism>
<sequence length="312" mass="34500">MPIGISEVELLTVFLSSVFWGMYLITSAYCLRYLLWESNAKGAKLKPASSINWLMLAMALVLLILCTFNTVLLVVRPIQAFIFFTGPGGPTTEFVGLSHMPNILGTCNIAFGKLISDAILIYRCWIVLNRSITVVAFPFLLWLGEVAMVLFIIFLEASARGKPPVLLTEAASDPQAAISAAWTISLAINIITTGFIVYRIWRITMDSVQDSPGLSGRSVRRKTRLQRVTRIIIESGLMYTTVAFITFVTFAVGNDIFYMLSNVELQILSIAFNLIIIRVSTQPSGSENYIVQSDLIFAPPRLLQQGASLNTV</sequence>
<name>A0A9P5UFW3_9AGAR</name>
<dbReference type="AlphaFoldDB" id="A0A9P5UFW3"/>
<feature type="transmembrane region" description="Helical" evidence="1">
    <location>
        <begin position="231"/>
        <end position="250"/>
    </location>
</feature>
<keyword evidence="3" id="KW-1185">Reference proteome</keyword>
<feature type="transmembrane region" description="Helical" evidence="1">
    <location>
        <begin position="175"/>
        <end position="198"/>
    </location>
</feature>
<keyword evidence="1" id="KW-0812">Transmembrane</keyword>
<feature type="transmembrane region" description="Helical" evidence="1">
    <location>
        <begin position="12"/>
        <end position="35"/>
    </location>
</feature>
<comment type="caution">
    <text evidence="2">The sequence shown here is derived from an EMBL/GenBank/DDBJ whole genome shotgun (WGS) entry which is preliminary data.</text>
</comment>